<dbReference type="NCBIfam" id="TIGR03598">
    <property type="entry name" value="GTPase_YsxC"/>
    <property type="match status" value="1"/>
</dbReference>
<proteinExistence type="inferred from homology"/>
<evidence type="ECO:0000313" key="12">
    <source>
        <dbReference type="EMBL" id="MDJ1645537.1"/>
    </source>
</evidence>
<dbReference type="GO" id="GO:0000917">
    <property type="term" value="P:division septum assembly"/>
    <property type="evidence" value="ECO:0007669"/>
    <property type="project" value="UniProtKB-KW"/>
</dbReference>
<keyword evidence="9 10" id="KW-0131">Cell cycle</keyword>
<evidence type="ECO:0000256" key="4">
    <source>
        <dbReference type="ARBA" id="ARBA00022723"/>
    </source>
</evidence>
<evidence type="ECO:0000256" key="5">
    <source>
        <dbReference type="ARBA" id="ARBA00022741"/>
    </source>
</evidence>
<keyword evidence="3 10" id="KW-0132">Cell division</keyword>
<keyword evidence="6" id="KW-0460">Magnesium</keyword>
<evidence type="ECO:0000256" key="6">
    <source>
        <dbReference type="ARBA" id="ARBA00022842"/>
    </source>
</evidence>
<evidence type="ECO:0000256" key="3">
    <source>
        <dbReference type="ARBA" id="ARBA00022618"/>
    </source>
</evidence>
<evidence type="ECO:0000256" key="7">
    <source>
        <dbReference type="ARBA" id="ARBA00023134"/>
    </source>
</evidence>
<dbReference type="Proteomes" id="UP001224428">
    <property type="component" value="Unassembled WGS sequence"/>
</dbReference>
<dbReference type="PANTHER" id="PTHR11649:SF13">
    <property type="entry name" value="ENGB-TYPE G DOMAIN-CONTAINING PROTEIN"/>
    <property type="match status" value="1"/>
</dbReference>
<evidence type="ECO:0000256" key="9">
    <source>
        <dbReference type="ARBA" id="ARBA00023306"/>
    </source>
</evidence>
<dbReference type="GO" id="GO:0005525">
    <property type="term" value="F:GTP binding"/>
    <property type="evidence" value="ECO:0007669"/>
    <property type="project" value="UniProtKB-UniRule"/>
</dbReference>
<evidence type="ECO:0000256" key="10">
    <source>
        <dbReference type="HAMAP-Rule" id="MF_00321"/>
    </source>
</evidence>
<keyword evidence="8 10" id="KW-0717">Septation</keyword>
<keyword evidence="4" id="KW-0479">Metal-binding</keyword>
<evidence type="ECO:0000256" key="2">
    <source>
        <dbReference type="ARBA" id="ARBA00009638"/>
    </source>
</evidence>
<evidence type="ECO:0000256" key="1">
    <source>
        <dbReference type="ARBA" id="ARBA00001946"/>
    </source>
</evidence>
<keyword evidence="5 10" id="KW-0547">Nucleotide-binding</keyword>
<dbReference type="CDD" id="cd01876">
    <property type="entry name" value="YihA_EngB"/>
    <property type="match status" value="1"/>
</dbReference>
<protein>
    <recommendedName>
        <fullName evidence="10">Probable GTP-binding protein EngB</fullName>
    </recommendedName>
</protein>
<dbReference type="PANTHER" id="PTHR11649">
    <property type="entry name" value="MSS1/TRME-RELATED GTP-BINDING PROTEIN"/>
    <property type="match status" value="1"/>
</dbReference>
<dbReference type="InterPro" id="IPR030393">
    <property type="entry name" value="G_ENGB_dom"/>
</dbReference>
<dbReference type="SUPFAM" id="SSF52540">
    <property type="entry name" value="P-loop containing nucleoside triphosphate hydrolases"/>
    <property type="match status" value="1"/>
</dbReference>
<keyword evidence="13" id="KW-1185">Reference proteome</keyword>
<dbReference type="PROSITE" id="PS51706">
    <property type="entry name" value="G_ENGB"/>
    <property type="match status" value="1"/>
</dbReference>
<comment type="function">
    <text evidence="10">Necessary for normal cell division and for the maintenance of normal septation.</text>
</comment>
<accession>A0AAJ1UWE7</accession>
<keyword evidence="7 10" id="KW-0342">GTP-binding</keyword>
<dbReference type="EMBL" id="JASDDP010000006">
    <property type="protein sequence ID" value="MDJ1645537.1"/>
    <property type="molecule type" value="Genomic_DNA"/>
</dbReference>
<dbReference type="AlphaFoldDB" id="A0AAJ1UWE7"/>
<dbReference type="RefSeq" id="WP_283827091.1">
    <property type="nucleotide sequence ID" value="NZ_JASDDP010000006.1"/>
</dbReference>
<dbReference type="NCBIfam" id="TIGR00231">
    <property type="entry name" value="small_GTP"/>
    <property type="match status" value="1"/>
</dbReference>
<feature type="domain" description="EngB-type G" evidence="11">
    <location>
        <begin position="18"/>
        <end position="186"/>
    </location>
</feature>
<evidence type="ECO:0000259" key="11">
    <source>
        <dbReference type="PROSITE" id="PS51706"/>
    </source>
</evidence>
<comment type="cofactor">
    <cofactor evidence="1">
        <name>Mg(2+)</name>
        <dbReference type="ChEBI" id="CHEBI:18420"/>
    </cofactor>
</comment>
<dbReference type="InterPro" id="IPR005225">
    <property type="entry name" value="Small_GTP-bd"/>
</dbReference>
<dbReference type="Pfam" id="PF01926">
    <property type="entry name" value="MMR_HSR1"/>
    <property type="match status" value="1"/>
</dbReference>
<name>A0AAJ1UWE7_9MOLU</name>
<dbReference type="InterPro" id="IPR027417">
    <property type="entry name" value="P-loop_NTPase"/>
</dbReference>
<reference evidence="12" key="1">
    <citation type="submission" date="2023-05" db="EMBL/GenBank/DDBJ databases">
        <title>Mycoplasma phocimorsus sp. nov., isolated from Scandinavian patients with seal finger or septic arthritis after contact with seals.</title>
        <authorList>
            <person name="Skafte-Holm A."/>
            <person name="Pedersen T.R."/>
            <person name="Froelund M."/>
            <person name="Stegger M."/>
            <person name="Qvortrup K."/>
            <person name="Michaels D.L."/>
            <person name="Brown D.R."/>
            <person name="Jensen J.S."/>
        </authorList>
    </citation>
    <scope>NUCLEOTIDE SEQUENCE</scope>
    <source>
        <strain evidence="12">M5725</strain>
    </source>
</reference>
<evidence type="ECO:0000313" key="13">
    <source>
        <dbReference type="Proteomes" id="UP001224428"/>
    </source>
</evidence>
<dbReference type="InterPro" id="IPR006073">
    <property type="entry name" value="GTP-bd"/>
</dbReference>
<dbReference type="InterPro" id="IPR019987">
    <property type="entry name" value="GTP-bd_ribosome_bio_YsxC"/>
</dbReference>
<dbReference type="GO" id="GO:0046872">
    <property type="term" value="F:metal ion binding"/>
    <property type="evidence" value="ECO:0007669"/>
    <property type="project" value="UniProtKB-KW"/>
</dbReference>
<dbReference type="GO" id="GO:0005829">
    <property type="term" value="C:cytosol"/>
    <property type="evidence" value="ECO:0007669"/>
    <property type="project" value="TreeGrafter"/>
</dbReference>
<dbReference type="Gene3D" id="3.40.50.300">
    <property type="entry name" value="P-loop containing nucleotide triphosphate hydrolases"/>
    <property type="match status" value="1"/>
</dbReference>
<evidence type="ECO:0000256" key="8">
    <source>
        <dbReference type="ARBA" id="ARBA00023210"/>
    </source>
</evidence>
<comment type="caution">
    <text evidence="12">The sequence shown here is derived from an EMBL/GenBank/DDBJ whole genome shotgun (WGS) entry which is preliminary data.</text>
</comment>
<comment type="similarity">
    <text evidence="2 10">Belongs to the TRAFAC class TrmE-Era-EngA-EngB-Septin-like GTPase superfamily. EngB GTPase family.</text>
</comment>
<sequence>MYKFEKSASSINSFIKHEGSEVVFWGRSNVGKSSLINAIAGSKISKTSSTPGRTLLVNYFANKQKNFLVDLPGYGYAKVNKQTQENVTQMIDAYFQNATNIKCVFLLIDSRIGFLNSDVEVINYLNKLQLPIFIVFTKVDKLKQSQKAMLKKWIENYNLSLSINVSSITKLNIKTLINIVNNYLYIID</sequence>
<gene>
    <name evidence="12" type="primary">yihA</name>
    <name evidence="10" type="synonym">engB</name>
    <name evidence="12" type="ORF">QLQ80_00325</name>
</gene>
<organism evidence="12 13">
    <name type="scientific">Mycoplasma phocimorsus</name>
    <dbReference type="NCBI Taxonomy" id="3045839"/>
    <lineage>
        <taxon>Bacteria</taxon>
        <taxon>Bacillati</taxon>
        <taxon>Mycoplasmatota</taxon>
        <taxon>Mollicutes</taxon>
        <taxon>Mycoplasmataceae</taxon>
        <taxon>Mycoplasma</taxon>
    </lineage>
</organism>
<dbReference type="HAMAP" id="MF_00321">
    <property type="entry name" value="GTPase_EngB"/>
    <property type="match status" value="1"/>
</dbReference>